<name>V5H597_IXORI</name>
<feature type="signal peptide" evidence="1">
    <location>
        <begin position="1"/>
        <end position="19"/>
    </location>
</feature>
<organism evidence="2">
    <name type="scientific">Ixodes ricinus</name>
    <name type="common">Common tick</name>
    <name type="synonym">Acarus ricinus</name>
    <dbReference type="NCBI Taxonomy" id="34613"/>
    <lineage>
        <taxon>Eukaryota</taxon>
        <taxon>Metazoa</taxon>
        <taxon>Ecdysozoa</taxon>
        <taxon>Arthropoda</taxon>
        <taxon>Chelicerata</taxon>
        <taxon>Arachnida</taxon>
        <taxon>Acari</taxon>
        <taxon>Parasitiformes</taxon>
        <taxon>Ixodida</taxon>
        <taxon>Ixodoidea</taxon>
        <taxon>Ixodidae</taxon>
        <taxon>Ixodinae</taxon>
        <taxon>Ixodes</taxon>
    </lineage>
</organism>
<protein>
    <submittedName>
        <fullName evidence="2">Putative secreted protein</fullName>
    </submittedName>
</protein>
<accession>V5H597</accession>
<evidence type="ECO:0000313" key="2">
    <source>
        <dbReference type="EMBL" id="JAB69447.1"/>
    </source>
</evidence>
<evidence type="ECO:0000256" key="1">
    <source>
        <dbReference type="SAM" id="SignalP"/>
    </source>
</evidence>
<dbReference type="EMBL" id="GANP01015021">
    <property type="protein sequence ID" value="JAB69447.1"/>
    <property type="molecule type" value="mRNA"/>
</dbReference>
<dbReference type="AlphaFoldDB" id="V5H597"/>
<keyword evidence="1" id="KW-0732">Signal</keyword>
<reference evidence="2" key="1">
    <citation type="journal article" date="2015" name="Sci. Rep.">
        <title>Tissue- and time-dependent transcription in Ixodes ricinus salivary glands and midguts when blood feeding on the vertebrate host.</title>
        <authorList>
            <person name="Kotsyfakis M."/>
            <person name="Schwarz A."/>
            <person name="Erhart J."/>
            <person name="Ribeiro J.M."/>
        </authorList>
    </citation>
    <scope>NUCLEOTIDE SEQUENCE</scope>
    <source>
        <tissue evidence="2">Salivary gland and midgut</tissue>
    </source>
</reference>
<feature type="chain" id="PRO_5004735091" evidence="1">
    <location>
        <begin position="20"/>
        <end position="76"/>
    </location>
</feature>
<proteinExistence type="evidence at transcript level"/>
<sequence>MRALIICCLLLLHGMMVWAQLGFPRPGEQLFPKCKQPCVGRPKECPKDCNQCLQVGRTPGKRCVSRGGGFWWGGGR</sequence>